<proteinExistence type="predicted"/>
<keyword evidence="3" id="KW-1185">Reference proteome</keyword>
<dbReference type="EMBL" id="JAFCIX010000438">
    <property type="protein sequence ID" value="KAH6590053.1"/>
    <property type="molecule type" value="Genomic_DNA"/>
</dbReference>
<dbReference type="PANTHER" id="PTHR28268:SF1">
    <property type="entry name" value="MICOS SUBUNIT MIC26"/>
    <property type="match status" value="1"/>
</dbReference>
<keyword evidence="1" id="KW-0812">Transmembrane</keyword>
<reference evidence="2 3" key="1">
    <citation type="submission" date="2021-02" db="EMBL/GenBank/DDBJ databases">
        <title>Variation within the Batrachochytrium salamandrivorans European outbreak.</title>
        <authorList>
            <person name="Kelly M."/>
            <person name="Pasmans F."/>
            <person name="Shea T.P."/>
            <person name="Munoz J.F."/>
            <person name="Carranza S."/>
            <person name="Cuomo C.A."/>
            <person name="Martel A."/>
        </authorList>
    </citation>
    <scope>NUCLEOTIDE SEQUENCE [LARGE SCALE GENOMIC DNA]</scope>
    <source>
        <strain evidence="2 3">AMFP18/2</strain>
    </source>
</reference>
<dbReference type="InterPro" id="IPR033181">
    <property type="entry name" value="Mic26_fungi"/>
</dbReference>
<name>A0ABQ8F0T9_9FUNG</name>
<comment type="caution">
    <text evidence="2">The sequence shown here is derived from an EMBL/GenBank/DDBJ whole genome shotgun (WGS) entry which is preliminary data.</text>
</comment>
<protein>
    <recommendedName>
        <fullName evidence="1">MICOS complex subunit</fullName>
    </recommendedName>
</protein>
<dbReference type="PANTHER" id="PTHR28268">
    <property type="entry name" value="MICOS SUBUNIT MIC26"/>
    <property type="match status" value="1"/>
</dbReference>
<comment type="function">
    <text evidence="1">Component of the MICOS complex, a large protein complex of the mitochondrial inner membrane that plays crucial roles in the maintenance of crista junctions, inner membrane architecture, and formation of contact sites to the outer membrane.</text>
</comment>
<feature type="transmembrane region" description="Helical" evidence="1">
    <location>
        <begin position="143"/>
        <end position="163"/>
    </location>
</feature>
<keyword evidence="1" id="KW-0496">Mitochondrion</keyword>
<dbReference type="InterPro" id="IPR019166">
    <property type="entry name" value="MIC26/MIC27"/>
</dbReference>
<keyword evidence="1" id="KW-0472">Membrane</keyword>
<gene>
    <name evidence="2" type="ORF">BASA50_009754</name>
</gene>
<feature type="transmembrane region" description="Helical" evidence="1">
    <location>
        <begin position="120"/>
        <end position="137"/>
    </location>
</feature>
<organism evidence="2 3">
    <name type="scientific">Batrachochytrium salamandrivorans</name>
    <dbReference type="NCBI Taxonomy" id="1357716"/>
    <lineage>
        <taxon>Eukaryota</taxon>
        <taxon>Fungi</taxon>
        <taxon>Fungi incertae sedis</taxon>
        <taxon>Chytridiomycota</taxon>
        <taxon>Chytridiomycota incertae sedis</taxon>
        <taxon>Chytridiomycetes</taxon>
        <taxon>Rhizophydiales</taxon>
        <taxon>Rhizophydiales incertae sedis</taxon>
        <taxon>Batrachochytrium</taxon>
    </lineage>
</organism>
<comment type="subcellular location">
    <subcellularLocation>
        <location evidence="1">Mitochondrion inner membrane</location>
    </subcellularLocation>
</comment>
<evidence type="ECO:0000256" key="1">
    <source>
        <dbReference type="RuleBase" id="RU363021"/>
    </source>
</evidence>
<evidence type="ECO:0000313" key="2">
    <source>
        <dbReference type="EMBL" id="KAH6590053.1"/>
    </source>
</evidence>
<comment type="subunit">
    <text evidence="1">Component of the mitochondrial contact site and cristae organizing system (MICOS) complex.</text>
</comment>
<dbReference type="Proteomes" id="UP001648503">
    <property type="component" value="Unassembled WGS sequence"/>
</dbReference>
<accession>A0ABQ8F0T9</accession>
<dbReference type="Pfam" id="PF09769">
    <property type="entry name" value="ApoO"/>
    <property type="match status" value="1"/>
</dbReference>
<keyword evidence="1" id="KW-0999">Mitochondrion inner membrane</keyword>
<evidence type="ECO:0000313" key="3">
    <source>
        <dbReference type="Proteomes" id="UP001648503"/>
    </source>
</evidence>
<keyword evidence="1" id="KW-1133">Transmembrane helix</keyword>
<sequence>MSTPSSHQSSDTSTAVFRFPTKKLSIYDYPSTSITTGIQTNTYEEPASNPQNRLSILSRLTSNQDQPNDLELLIRKARIETTAAFASTRDQAQSLVNHWLVLEKCAQGVVYKYHEPTENYLPGLIYVTIAGFAGSIVTKNRFVLFRLLAPAVGSLAAFGYHFPATLQNIAKQRDASAGQPFKFANLSIVKMANDALDKAAKAVGVSASWINQGKK</sequence>